<gene>
    <name evidence="1" type="ORF">ACFS25_23705</name>
</gene>
<keyword evidence="2" id="KW-1185">Reference proteome</keyword>
<dbReference type="EMBL" id="JBHUOM010000023">
    <property type="protein sequence ID" value="MFD2936807.1"/>
    <property type="molecule type" value="Genomic_DNA"/>
</dbReference>
<organism evidence="1 2">
    <name type="scientific">Spirosoma flavum</name>
    <dbReference type="NCBI Taxonomy" id="2048557"/>
    <lineage>
        <taxon>Bacteria</taxon>
        <taxon>Pseudomonadati</taxon>
        <taxon>Bacteroidota</taxon>
        <taxon>Cytophagia</taxon>
        <taxon>Cytophagales</taxon>
        <taxon>Cytophagaceae</taxon>
        <taxon>Spirosoma</taxon>
    </lineage>
</organism>
<evidence type="ECO:0000313" key="1">
    <source>
        <dbReference type="EMBL" id="MFD2936807.1"/>
    </source>
</evidence>
<evidence type="ECO:0000313" key="2">
    <source>
        <dbReference type="Proteomes" id="UP001597512"/>
    </source>
</evidence>
<sequence length="105" mass="12334">MNRFSVIYLLKQQYQHIYCATHAEAESIMERMLTQKGHTPIGIYDAKTELFYWEPKRQDQYNHARIEEQGQLGDQITTIAQTLRNQDEAWQHPANSISQLLSINP</sequence>
<protein>
    <submittedName>
        <fullName evidence="1">Uncharacterized protein</fullName>
    </submittedName>
</protein>
<name>A0ABW6AQG9_9BACT</name>
<dbReference type="Proteomes" id="UP001597512">
    <property type="component" value="Unassembled WGS sequence"/>
</dbReference>
<reference evidence="2" key="1">
    <citation type="journal article" date="2019" name="Int. J. Syst. Evol. Microbiol.">
        <title>The Global Catalogue of Microorganisms (GCM) 10K type strain sequencing project: providing services to taxonomists for standard genome sequencing and annotation.</title>
        <authorList>
            <consortium name="The Broad Institute Genomics Platform"/>
            <consortium name="The Broad Institute Genome Sequencing Center for Infectious Disease"/>
            <person name="Wu L."/>
            <person name="Ma J."/>
        </authorList>
    </citation>
    <scope>NUCLEOTIDE SEQUENCE [LARGE SCALE GENOMIC DNA]</scope>
    <source>
        <strain evidence="2">KCTC 52490</strain>
    </source>
</reference>
<dbReference type="RefSeq" id="WP_381505956.1">
    <property type="nucleotide sequence ID" value="NZ_JBHUOM010000023.1"/>
</dbReference>
<comment type="caution">
    <text evidence="1">The sequence shown here is derived from an EMBL/GenBank/DDBJ whole genome shotgun (WGS) entry which is preliminary data.</text>
</comment>
<accession>A0ABW6AQG9</accession>
<proteinExistence type="predicted"/>